<comment type="caution">
    <text evidence="3">The sequence shown here is derived from an EMBL/GenBank/DDBJ whole genome shotgun (WGS) entry which is preliminary data.</text>
</comment>
<organism evidence="3 4">
    <name type="scientific">Streptomyces cavernicola</name>
    <dbReference type="NCBI Taxonomy" id="3043613"/>
    <lineage>
        <taxon>Bacteria</taxon>
        <taxon>Bacillati</taxon>
        <taxon>Actinomycetota</taxon>
        <taxon>Actinomycetes</taxon>
        <taxon>Kitasatosporales</taxon>
        <taxon>Streptomycetaceae</taxon>
        <taxon>Streptomyces</taxon>
    </lineage>
</organism>
<feature type="region of interest" description="Disordered" evidence="1">
    <location>
        <begin position="1"/>
        <end position="71"/>
    </location>
</feature>
<dbReference type="EMBL" id="JASCIQ010000010">
    <property type="protein sequence ID" value="MDI3404547.1"/>
    <property type="molecule type" value="Genomic_DNA"/>
</dbReference>
<name>A0ABT6S8W9_9ACTN</name>
<keyword evidence="2" id="KW-0812">Transmembrane</keyword>
<evidence type="ECO:0000313" key="4">
    <source>
        <dbReference type="Proteomes" id="UP001223978"/>
    </source>
</evidence>
<protein>
    <submittedName>
        <fullName evidence="3">Uncharacterized protein</fullName>
    </submittedName>
</protein>
<feature type="compositionally biased region" description="Low complexity" evidence="1">
    <location>
        <begin position="15"/>
        <end position="33"/>
    </location>
</feature>
<dbReference type="SUPFAM" id="SSF81995">
    <property type="entry name" value="beta-sandwich domain of Sec23/24"/>
    <property type="match status" value="1"/>
</dbReference>
<dbReference type="Proteomes" id="UP001223978">
    <property type="component" value="Unassembled WGS sequence"/>
</dbReference>
<accession>A0ABT6S8W9</accession>
<dbReference type="RefSeq" id="WP_282542493.1">
    <property type="nucleotide sequence ID" value="NZ_JASCIQ010000010.1"/>
</dbReference>
<keyword evidence="2" id="KW-0472">Membrane</keyword>
<feature type="transmembrane region" description="Helical" evidence="2">
    <location>
        <begin position="72"/>
        <end position="93"/>
    </location>
</feature>
<sequence>MSTPQPPQAGGYGQSGPQQQGPYAQPGPYAQQPQPGPYAQQPPPGPYGQGPYPPPGPGGWGGPPPPPRKKPMGLWGGLGLALAVILFGVFVMLKDERTSGGDPDSSADSFPAAEYKLALPKTLVAGEYKLAADMSSKGPQDDGTWDESGMKDFTPVAAQYTGADPASGKVLVVSGAYGLIKDHDDTRRSMSDGAAESEGAKVAVPPEDIVTDGEIVRCQVLTMEEAGTTAAVPMCAWADDNTSATVGLVDQSSATQDPESIDLKKAAATTLKVREEMREPLN</sequence>
<evidence type="ECO:0000256" key="2">
    <source>
        <dbReference type="SAM" id="Phobius"/>
    </source>
</evidence>
<reference evidence="3 4" key="1">
    <citation type="submission" date="2023-05" db="EMBL/GenBank/DDBJ databases">
        <title>Draft genome sequence of Streptomyces sp. B-S-A6 isolated from a cave soil in Thailand.</title>
        <authorList>
            <person name="Chamroensaksri N."/>
            <person name="Muangham S."/>
        </authorList>
    </citation>
    <scope>NUCLEOTIDE SEQUENCE [LARGE SCALE GENOMIC DNA]</scope>
    <source>
        <strain evidence="3 4">B-S-A6</strain>
    </source>
</reference>
<feature type="compositionally biased region" description="Pro residues" evidence="1">
    <location>
        <begin position="34"/>
        <end position="66"/>
    </location>
</feature>
<evidence type="ECO:0000256" key="1">
    <source>
        <dbReference type="SAM" id="MobiDB-lite"/>
    </source>
</evidence>
<proteinExistence type="predicted"/>
<evidence type="ECO:0000313" key="3">
    <source>
        <dbReference type="EMBL" id="MDI3404547.1"/>
    </source>
</evidence>
<keyword evidence="2" id="KW-1133">Transmembrane helix</keyword>
<keyword evidence="4" id="KW-1185">Reference proteome</keyword>
<gene>
    <name evidence="3" type="ORF">QIS96_12045</name>
</gene>